<feature type="non-terminal residue" evidence="3">
    <location>
        <position position="109"/>
    </location>
</feature>
<dbReference type="GO" id="GO:0032259">
    <property type="term" value="P:methylation"/>
    <property type="evidence" value="ECO:0007669"/>
    <property type="project" value="UniProtKB-KW"/>
</dbReference>
<evidence type="ECO:0000256" key="2">
    <source>
        <dbReference type="ARBA" id="ARBA00022679"/>
    </source>
</evidence>
<dbReference type="InterPro" id="IPR029063">
    <property type="entry name" value="SAM-dependent_MTases_sf"/>
</dbReference>
<protein>
    <recommendedName>
        <fullName evidence="4">DNA (cytosine-5-)-methyltransferase</fullName>
    </recommendedName>
</protein>
<keyword evidence="2" id="KW-0808">Transferase</keyword>
<name>A0A0F9LVE5_9ZZZZ</name>
<evidence type="ECO:0008006" key="4">
    <source>
        <dbReference type="Google" id="ProtNLM"/>
    </source>
</evidence>
<accession>A0A0F9LVE5</accession>
<evidence type="ECO:0000256" key="1">
    <source>
        <dbReference type="ARBA" id="ARBA00022603"/>
    </source>
</evidence>
<dbReference type="AlphaFoldDB" id="A0A0F9LVE5"/>
<sequence length="109" mass="12321">MKKFGTESLSCDGRGEKMKCIELFAGIGGFRVACDELQIQTIWANDIDAKASKVYRDRFGEDIFIEMGFSYQQRVRNWLAAYMDLNVSVRVGTELQSILTQGFSAITSF</sequence>
<proteinExistence type="predicted"/>
<organism evidence="3">
    <name type="scientific">marine sediment metagenome</name>
    <dbReference type="NCBI Taxonomy" id="412755"/>
    <lineage>
        <taxon>unclassified sequences</taxon>
        <taxon>metagenomes</taxon>
        <taxon>ecological metagenomes</taxon>
    </lineage>
</organism>
<evidence type="ECO:0000313" key="3">
    <source>
        <dbReference type="EMBL" id="KKM68310.1"/>
    </source>
</evidence>
<dbReference type="EMBL" id="LAZR01010192">
    <property type="protein sequence ID" value="KKM68310.1"/>
    <property type="molecule type" value="Genomic_DNA"/>
</dbReference>
<gene>
    <name evidence="3" type="ORF">LCGC14_1462210</name>
</gene>
<dbReference type="InterPro" id="IPR001525">
    <property type="entry name" value="C5_MeTfrase"/>
</dbReference>
<dbReference type="SUPFAM" id="SSF53335">
    <property type="entry name" value="S-adenosyl-L-methionine-dependent methyltransferases"/>
    <property type="match status" value="1"/>
</dbReference>
<comment type="caution">
    <text evidence="3">The sequence shown here is derived from an EMBL/GenBank/DDBJ whole genome shotgun (WGS) entry which is preliminary data.</text>
</comment>
<dbReference type="Gene3D" id="3.40.50.150">
    <property type="entry name" value="Vaccinia Virus protein VP39"/>
    <property type="match status" value="1"/>
</dbReference>
<dbReference type="Pfam" id="PF00145">
    <property type="entry name" value="DNA_methylase"/>
    <property type="match status" value="1"/>
</dbReference>
<dbReference type="GO" id="GO:0008168">
    <property type="term" value="F:methyltransferase activity"/>
    <property type="evidence" value="ECO:0007669"/>
    <property type="project" value="UniProtKB-KW"/>
</dbReference>
<keyword evidence="1" id="KW-0489">Methyltransferase</keyword>
<reference evidence="3" key="1">
    <citation type="journal article" date="2015" name="Nature">
        <title>Complex archaea that bridge the gap between prokaryotes and eukaryotes.</title>
        <authorList>
            <person name="Spang A."/>
            <person name="Saw J.H."/>
            <person name="Jorgensen S.L."/>
            <person name="Zaremba-Niedzwiedzka K."/>
            <person name="Martijn J."/>
            <person name="Lind A.E."/>
            <person name="van Eijk R."/>
            <person name="Schleper C."/>
            <person name="Guy L."/>
            <person name="Ettema T.J."/>
        </authorList>
    </citation>
    <scope>NUCLEOTIDE SEQUENCE</scope>
</reference>